<dbReference type="PANTHER" id="PTHR30349">
    <property type="entry name" value="PHAGE INTEGRASE-RELATED"/>
    <property type="match status" value="1"/>
</dbReference>
<dbReference type="SUPFAM" id="SSF56349">
    <property type="entry name" value="DNA breaking-rejoining enzymes"/>
    <property type="match status" value="1"/>
</dbReference>
<feature type="domain" description="Tyr recombinase" evidence="5">
    <location>
        <begin position="178"/>
        <end position="373"/>
    </location>
</feature>
<evidence type="ECO:0000313" key="6">
    <source>
        <dbReference type="EMBL" id="MBB6632798.1"/>
    </source>
</evidence>
<evidence type="ECO:0000256" key="3">
    <source>
        <dbReference type="ARBA" id="ARBA00023125"/>
    </source>
</evidence>
<evidence type="ECO:0000256" key="1">
    <source>
        <dbReference type="ARBA" id="ARBA00008857"/>
    </source>
</evidence>
<dbReference type="InterPro" id="IPR010998">
    <property type="entry name" value="Integrase_recombinase_N"/>
</dbReference>
<proteinExistence type="inferred from homology"/>
<dbReference type="Pfam" id="PF00589">
    <property type="entry name" value="Phage_integrase"/>
    <property type="match status" value="1"/>
</dbReference>
<comment type="similarity">
    <text evidence="1">Belongs to the 'phage' integrase family.</text>
</comment>
<protein>
    <submittedName>
        <fullName evidence="6">Site-specific integrase</fullName>
    </submittedName>
</protein>
<keyword evidence="7" id="KW-1185">Reference proteome</keyword>
<dbReference type="InterPro" id="IPR002104">
    <property type="entry name" value="Integrase_catalytic"/>
</dbReference>
<sequence>MASFRKRGCKCKNKKKCSCGATWEFRISVTDPTTGERIQPSEGGFATKPEAEAAAAKLKMQYETGLLSAEAKDETIQSFMGKYLENTLIHEIEAATYEQKLAIMDRHIVPELGKLKLKKLTPLQVQSFINYLIGEDLNAGTIGNIMRLLNQTLNKAVEWGYVARNVVPMASKPRYKPEKFTVWTKQQFEHFLKNTKKSRLYPFYLIALMTGMRPGEITALTWEHINFKKKTIRVEQTVAWTKQKGIHIKNSPKNDASRRTITIPDYVVNYLREYKVAQQPNGLNTVIQGVKHDLMYNSVINQIMKTDITNTGLPLITPHDLRHTHATYLLSPPPFGLGQAIKAVSERLGHAKTSTTLNTYTHVLPNMQEALSDQLGASINF</sequence>
<dbReference type="PROSITE" id="PS51898">
    <property type="entry name" value="TYR_RECOMBINASE"/>
    <property type="match status" value="1"/>
</dbReference>
<dbReference type="GO" id="GO:0003677">
    <property type="term" value="F:DNA binding"/>
    <property type="evidence" value="ECO:0007669"/>
    <property type="project" value="UniProtKB-KW"/>
</dbReference>
<dbReference type="EMBL" id="JACJVQ010000002">
    <property type="protein sequence ID" value="MBB6632798.1"/>
    <property type="molecule type" value="Genomic_DNA"/>
</dbReference>
<evidence type="ECO:0000313" key="7">
    <source>
        <dbReference type="Proteomes" id="UP000535838"/>
    </source>
</evidence>
<keyword evidence="3" id="KW-0238">DNA-binding</keyword>
<dbReference type="Gene3D" id="1.10.443.10">
    <property type="entry name" value="Intergrase catalytic core"/>
    <property type="match status" value="1"/>
</dbReference>
<evidence type="ECO:0000256" key="2">
    <source>
        <dbReference type="ARBA" id="ARBA00022908"/>
    </source>
</evidence>
<keyword evidence="2" id="KW-0229">DNA integration</keyword>
<dbReference type="InterPro" id="IPR028259">
    <property type="entry name" value="AP2-like_int_N"/>
</dbReference>
<name>A0A841SRJ6_9BACL</name>
<reference evidence="6 7" key="1">
    <citation type="submission" date="2020-08" db="EMBL/GenBank/DDBJ databases">
        <title>Cohnella phylogeny.</title>
        <authorList>
            <person name="Dunlap C."/>
        </authorList>
    </citation>
    <scope>NUCLEOTIDE SEQUENCE [LARGE SCALE GENOMIC DNA]</scope>
    <source>
        <strain evidence="6 7">DSM 25241</strain>
    </source>
</reference>
<dbReference type="AlphaFoldDB" id="A0A841SRJ6"/>
<accession>A0A841SRJ6</accession>
<comment type="caution">
    <text evidence="6">The sequence shown here is derived from an EMBL/GenBank/DDBJ whole genome shotgun (WGS) entry which is preliminary data.</text>
</comment>
<gene>
    <name evidence="6" type="ORF">H7B67_01485</name>
</gene>
<evidence type="ECO:0000256" key="4">
    <source>
        <dbReference type="ARBA" id="ARBA00023172"/>
    </source>
</evidence>
<dbReference type="GO" id="GO:0006310">
    <property type="term" value="P:DNA recombination"/>
    <property type="evidence" value="ECO:0007669"/>
    <property type="project" value="UniProtKB-KW"/>
</dbReference>
<dbReference type="Gene3D" id="1.10.150.130">
    <property type="match status" value="1"/>
</dbReference>
<keyword evidence="4" id="KW-0233">DNA recombination</keyword>
<dbReference type="InterPro" id="IPR013762">
    <property type="entry name" value="Integrase-like_cat_sf"/>
</dbReference>
<dbReference type="InterPro" id="IPR004107">
    <property type="entry name" value="Integrase_SAM-like_N"/>
</dbReference>
<dbReference type="PANTHER" id="PTHR30349:SF64">
    <property type="entry name" value="PROPHAGE INTEGRASE INTD-RELATED"/>
    <property type="match status" value="1"/>
</dbReference>
<dbReference type="InterPro" id="IPR050090">
    <property type="entry name" value="Tyrosine_recombinase_XerCD"/>
</dbReference>
<dbReference type="Proteomes" id="UP000535838">
    <property type="component" value="Unassembled WGS sequence"/>
</dbReference>
<evidence type="ECO:0000259" key="5">
    <source>
        <dbReference type="PROSITE" id="PS51898"/>
    </source>
</evidence>
<dbReference type="GO" id="GO:0015074">
    <property type="term" value="P:DNA integration"/>
    <property type="evidence" value="ECO:0007669"/>
    <property type="project" value="UniProtKB-KW"/>
</dbReference>
<organism evidence="6 7">
    <name type="scientific">Cohnella thailandensis</name>
    <dbReference type="NCBI Taxonomy" id="557557"/>
    <lineage>
        <taxon>Bacteria</taxon>
        <taxon>Bacillati</taxon>
        <taxon>Bacillota</taxon>
        <taxon>Bacilli</taxon>
        <taxon>Bacillales</taxon>
        <taxon>Paenibacillaceae</taxon>
        <taxon>Cohnella</taxon>
    </lineage>
</organism>
<dbReference type="CDD" id="cd01189">
    <property type="entry name" value="INT_ICEBs1_C_like"/>
    <property type="match status" value="1"/>
</dbReference>
<dbReference type="RefSeq" id="WP_185118029.1">
    <property type="nucleotide sequence ID" value="NZ_JACJVQ010000002.1"/>
</dbReference>
<dbReference type="Pfam" id="PF14659">
    <property type="entry name" value="Phage_int_SAM_3"/>
    <property type="match status" value="1"/>
</dbReference>
<dbReference type="Pfam" id="PF14657">
    <property type="entry name" value="Arm-DNA-bind_4"/>
    <property type="match status" value="1"/>
</dbReference>
<dbReference type="InterPro" id="IPR011010">
    <property type="entry name" value="DNA_brk_join_enz"/>
</dbReference>